<dbReference type="InterPro" id="IPR011990">
    <property type="entry name" value="TPR-like_helical_dom_sf"/>
</dbReference>
<evidence type="ECO:0000313" key="3">
    <source>
        <dbReference type="Proteomes" id="UP000255082"/>
    </source>
</evidence>
<dbReference type="PROSITE" id="PS50943">
    <property type="entry name" value="HTH_CROC1"/>
    <property type="match status" value="1"/>
</dbReference>
<dbReference type="SUPFAM" id="SSF47413">
    <property type="entry name" value="lambda repressor-like DNA-binding domains"/>
    <property type="match status" value="1"/>
</dbReference>
<gene>
    <name evidence="2" type="ORF">NCTC13184_06814</name>
</gene>
<dbReference type="CDD" id="cd00093">
    <property type="entry name" value="HTH_XRE"/>
    <property type="match status" value="1"/>
</dbReference>
<feature type="domain" description="HTH cro/C1-type" evidence="1">
    <location>
        <begin position="25"/>
        <end position="79"/>
    </location>
</feature>
<dbReference type="GO" id="GO:0003677">
    <property type="term" value="F:DNA binding"/>
    <property type="evidence" value="ECO:0007669"/>
    <property type="project" value="InterPro"/>
</dbReference>
<organism evidence="2 3">
    <name type="scientific">Nocardia africana</name>
    <dbReference type="NCBI Taxonomy" id="134964"/>
    <lineage>
        <taxon>Bacteria</taxon>
        <taxon>Bacillati</taxon>
        <taxon>Actinomycetota</taxon>
        <taxon>Actinomycetes</taxon>
        <taxon>Mycobacteriales</taxon>
        <taxon>Nocardiaceae</taxon>
        <taxon>Nocardia</taxon>
    </lineage>
</organism>
<reference evidence="2 3" key="1">
    <citation type="submission" date="2018-06" db="EMBL/GenBank/DDBJ databases">
        <authorList>
            <consortium name="Pathogen Informatics"/>
            <person name="Doyle S."/>
        </authorList>
    </citation>
    <scope>NUCLEOTIDE SEQUENCE [LARGE SCALE GENOMIC DNA]</scope>
    <source>
        <strain evidence="2 3">NCTC13184</strain>
    </source>
</reference>
<dbReference type="SMART" id="SM00530">
    <property type="entry name" value="HTH_XRE"/>
    <property type="match status" value="1"/>
</dbReference>
<evidence type="ECO:0000313" key="2">
    <source>
        <dbReference type="EMBL" id="SUA48265.1"/>
    </source>
</evidence>
<protein>
    <recommendedName>
        <fullName evidence="1">HTH cro/C1-type domain-containing protein</fullName>
    </recommendedName>
</protein>
<accession>A0A378X620</accession>
<dbReference type="Gene3D" id="1.25.40.10">
    <property type="entry name" value="Tetratricopeptide repeat domain"/>
    <property type="match status" value="1"/>
</dbReference>
<proteinExistence type="predicted"/>
<dbReference type="EMBL" id="UGRU01000001">
    <property type="protein sequence ID" value="SUA48265.1"/>
    <property type="molecule type" value="Genomic_DNA"/>
</dbReference>
<evidence type="ECO:0000259" key="1">
    <source>
        <dbReference type="PROSITE" id="PS50943"/>
    </source>
</evidence>
<dbReference type="Pfam" id="PF13560">
    <property type="entry name" value="HTH_31"/>
    <property type="match status" value="1"/>
</dbReference>
<dbReference type="Gene3D" id="1.10.260.40">
    <property type="entry name" value="lambda repressor-like DNA-binding domains"/>
    <property type="match status" value="1"/>
</dbReference>
<dbReference type="Proteomes" id="UP000255082">
    <property type="component" value="Unassembled WGS sequence"/>
</dbReference>
<dbReference type="InterPro" id="IPR001387">
    <property type="entry name" value="Cro/C1-type_HTH"/>
</dbReference>
<dbReference type="AlphaFoldDB" id="A0A378X620"/>
<name>A0A378X620_9NOCA</name>
<dbReference type="InterPro" id="IPR010982">
    <property type="entry name" value="Lambda_DNA-bd_dom_sf"/>
</dbReference>
<sequence>MKGQGDRAAVSIYSRSMGEHVGRRIASERKIAGLGQRQLAARANYSLSMVKAVEQGREVASPGFIAAVSRALGVDPDRLQGTPYLETLEEDGPLEGLPELRAVLAEGSYVQALEPTTAAELRAELEAVEAALHNDRTRRALALLPNLIRRLHGATETASDDAGRAAAYGMLCAAYIAAEGACCRLGYSSLTALVLDRLDTVASRADDPGYAVRSLMKRSRLLMAHDSTDVAMNLVERGMALVPGTTQGERVLRGYGHLRAAIVAARGRRLELAQDHIAAARDIARPMSRESDLYTTDFGPGNVEIHACAVELEAGDPGRAAREGAELRIPSDVAAPRVGHHWQDNARAWLMSGKPDRALAALNKARAAAPQQTRLHPSVRETVYGIAAAQRRQSEGLLGFAAWIGAGL</sequence>